<dbReference type="RefSeq" id="WP_207417651.1">
    <property type="nucleotide sequence ID" value="NZ_CP061177.1"/>
</dbReference>
<keyword evidence="2" id="KW-1185">Reference proteome</keyword>
<sequence length="529" mass="58102">MPALKVTYLTLPHQSENMLLNVGDRVIYMGVRNIMRCALGPHEETVRFMTDKEPFPDDTDILVVCGTPQIFEGRQITRNMERILEAASSNAPVKINIGAGSFYFDAFDGDRHQLDAEFAKRVSHTATGKAYAQYAGFDLCTCRDFGAAAALRGAGVDVVPLPCPGFFSAIFQSRPLFRRTEQVVSVLNGTASFWNRVDGDAHDFFRRLHDSDPTRIFLAHDEQDCTMLADLGIPYVTFDDADALISFLAASERLLSLRVHGALPAWTLGLDVTLLGIDRRALLGDDFEAQFRVIALRTEADFRRAGSLPTLAGPQQGDAARRQWLRHHLGLYVENIRRVVSDKLGRPLPDGVPLHAGGEPEPHVPAITVPAGRYFSEFFYSDRSSFPIRMDKLISGHRHEVVGGTLVVTQTTGMNTLAFGPYILVPKGSWLLTAKLRLEAAPGQDAAGLEGSRLVVQVLKGVPGRVLARETLDLQGPGLLQSQTVAMRFENESDTGVLETVFSSAKPLPEGTRLIIEQLQLTVQLTVPA</sequence>
<comment type="caution">
    <text evidence="1">The sequence shown here is derived from an EMBL/GenBank/DDBJ whole genome shotgun (WGS) entry which is preliminary data.</text>
</comment>
<evidence type="ECO:0008006" key="3">
    <source>
        <dbReference type="Google" id="ProtNLM"/>
    </source>
</evidence>
<dbReference type="EMBL" id="JACTNG010000006">
    <property type="protein sequence ID" value="MBO1079876.1"/>
    <property type="molecule type" value="Genomic_DNA"/>
</dbReference>
<name>A0ABS3KQY0_9PROT</name>
<evidence type="ECO:0000313" key="1">
    <source>
        <dbReference type="EMBL" id="MBO1079876.1"/>
    </source>
</evidence>
<organism evidence="1 2">
    <name type="scientific">Roseomonas haemaphysalidis</name>
    <dbReference type="NCBI Taxonomy" id="2768162"/>
    <lineage>
        <taxon>Bacteria</taxon>
        <taxon>Pseudomonadati</taxon>
        <taxon>Pseudomonadota</taxon>
        <taxon>Alphaproteobacteria</taxon>
        <taxon>Acetobacterales</taxon>
        <taxon>Roseomonadaceae</taxon>
        <taxon>Roseomonas</taxon>
    </lineage>
</organism>
<reference evidence="1 2" key="1">
    <citation type="submission" date="2020-09" db="EMBL/GenBank/DDBJ databases">
        <title>Roseomonas.</title>
        <authorList>
            <person name="Zhu W."/>
        </authorList>
    </citation>
    <scope>NUCLEOTIDE SEQUENCE [LARGE SCALE GENOMIC DNA]</scope>
    <source>
        <strain evidence="1 2">573</strain>
    </source>
</reference>
<proteinExistence type="predicted"/>
<protein>
    <recommendedName>
        <fullName evidence="3">Polysaccharide pyruvyl transferase family protein</fullName>
    </recommendedName>
</protein>
<gene>
    <name evidence="1" type="ORF">IAI61_12620</name>
</gene>
<accession>A0ABS3KQY0</accession>
<evidence type="ECO:0000313" key="2">
    <source>
        <dbReference type="Proteomes" id="UP001518989"/>
    </source>
</evidence>
<dbReference type="Proteomes" id="UP001518989">
    <property type="component" value="Unassembled WGS sequence"/>
</dbReference>